<proteinExistence type="predicted"/>
<accession>A0A944GV63</accession>
<organism evidence="1 2">
    <name type="scientific">Roseibium polysiphoniae</name>
    <dbReference type="NCBI Taxonomy" id="2571221"/>
    <lineage>
        <taxon>Bacteria</taxon>
        <taxon>Pseudomonadati</taxon>
        <taxon>Pseudomonadota</taxon>
        <taxon>Alphaproteobacteria</taxon>
        <taxon>Hyphomicrobiales</taxon>
        <taxon>Stappiaceae</taxon>
        <taxon>Roseibium</taxon>
    </lineage>
</organism>
<dbReference type="Gene3D" id="3.40.50.2000">
    <property type="entry name" value="Glycogen Phosphorylase B"/>
    <property type="match status" value="2"/>
</dbReference>
<gene>
    <name evidence="1" type="ORF">DYI23_19405</name>
</gene>
<evidence type="ECO:0000313" key="1">
    <source>
        <dbReference type="EMBL" id="MBS8262401.1"/>
    </source>
</evidence>
<dbReference type="EMBL" id="QTKU01000005">
    <property type="protein sequence ID" value="MBS8262401.1"/>
    <property type="molecule type" value="Genomic_DNA"/>
</dbReference>
<reference evidence="1" key="2">
    <citation type="journal article" date="2021" name="Microorganisms">
        <title>Bacterial Dimethylsulfoniopropionate Biosynthesis in the East China Sea.</title>
        <authorList>
            <person name="Liu J."/>
            <person name="Zhang Y."/>
            <person name="Liu J."/>
            <person name="Zhong H."/>
            <person name="Williams B.T."/>
            <person name="Zheng Y."/>
            <person name="Curson A.R.J."/>
            <person name="Sun C."/>
            <person name="Sun H."/>
            <person name="Song D."/>
            <person name="Wagner Mackenzie B."/>
            <person name="Bermejo Martinez A."/>
            <person name="Todd J.D."/>
            <person name="Zhang X.H."/>
        </authorList>
    </citation>
    <scope>NUCLEOTIDE SEQUENCE</scope>
    <source>
        <strain evidence="1">AESS21</strain>
    </source>
</reference>
<dbReference type="AlphaFoldDB" id="A0A944GV63"/>
<sequence length="338" mass="37037">MICGSWPPERCGIADYTELLCQHLENQGAQVVRIAQDNWGIKSLPAFRRDLRKVNADVYHVQYPAVGYKRSLLPALTPYLCGGSPCVVTLHEYEIFKAYRRLWFAPYARKASARIFSRQAELAAFAKAFPARIGQDLTLPIGSNIPKADAAPSRYPGSVVFFGLFWPGKGLEEYLSFVQILRESGDTSRQISIVGAPAKGQEQFAEQVRRAAKTHSIKLHENLPASSVAQSLAAHEFAYLPFPEGADERRGTLAAALVNGCRVITPHRDGTPDWLAEATQNAKTPRAAAALLAAAKSAARPDERPYAGSIQAAAKQYDWSSIAVKHLALYRDALTLSS</sequence>
<protein>
    <submittedName>
        <fullName evidence="1">Uncharacterized protein</fullName>
    </submittedName>
</protein>
<reference evidence="1" key="1">
    <citation type="submission" date="2018-08" db="EMBL/GenBank/DDBJ databases">
        <authorList>
            <person name="Jin W."/>
            <person name="Wang H."/>
            <person name="Yang Y."/>
            <person name="Li M."/>
            <person name="Liu J."/>
        </authorList>
    </citation>
    <scope>NUCLEOTIDE SEQUENCE</scope>
    <source>
        <strain evidence="1">AESS21</strain>
    </source>
</reference>
<evidence type="ECO:0000313" key="2">
    <source>
        <dbReference type="Proteomes" id="UP000705379"/>
    </source>
</evidence>
<dbReference type="Proteomes" id="UP000705379">
    <property type="component" value="Unassembled WGS sequence"/>
</dbReference>
<name>A0A944GV63_9HYPH</name>
<comment type="caution">
    <text evidence="1">The sequence shown here is derived from an EMBL/GenBank/DDBJ whole genome shotgun (WGS) entry which is preliminary data.</text>
</comment>
<dbReference type="SUPFAM" id="SSF53756">
    <property type="entry name" value="UDP-Glycosyltransferase/glycogen phosphorylase"/>
    <property type="match status" value="1"/>
</dbReference>